<dbReference type="OrthoDB" id="5431298at2759"/>
<protein>
    <recommendedName>
        <fullName evidence="4">Ubiquitin 3 binding protein But2 C-terminal domain-containing protein</fullName>
    </recommendedName>
</protein>
<evidence type="ECO:0000313" key="2">
    <source>
        <dbReference type="EMBL" id="RSL55236.1"/>
    </source>
</evidence>
<feature type="chain" id="PRO_5019433980" description="Ubiquitin 3 binding protein But2 C-terminal domain-containing protein" evidence="1">
    <location>
        <begin position="21"/>
        <end position="200"/>
    </location>
</feature>
<comment type="caution">
    <text evidence="2">The sequence shown here is derived from an EMBL/GenBank/DDBJ whole genome shotgun (WGS) entry which is preliminary data.</text>
</comment>
<evidence type="ECO:0008006" key="4">
    <source>
        <dbReference type="Google" id="ProtNLM"/>
    </source>
</evidence>
<reference evidence="2 3" key="1">
    <citation type="submission" date="2017-06" db="EMBL/GenBank/DDBJ databases">
        <title>Comparative genomic analysis of Ambrosia Fusariam Clade fungi.</title>
        <authorList>
            <person name="Stajich J.E."/>
            <person name="Carrillo J."/>
            <person name="Kijimoto T."/>
            <person name="Eskalen A."/>
            <person name="O'Donnell K."/>
            <person name="Kasson M."/>
        </authorList>
    </citation>
    <scope>NUCLEOTIDE SEQUENCE [LARGE SCALE GENOMIC DNA]</scope>
    <source>
        <strain evidence="2 3">NRRL62584</strain>
    </source>
</reference>
<gene>
    <name evidence="2" type="ORF">CEP54_009506</name>
</gene>
<keyword evidence="1" id="KW-0732">Signal</keyword>
<dbReference type="AlphaFoldDB" id="A0A428PQN2"/>
<evidence type="ECO:0000256" key="1">
    <source>
        <dbReference type="SAM" id="SignalP"/>
    </source>
</evidence>
<sequence length="200" mass="21436">MPSLTNIFTSLACLMAVVNGMPTINIARQTADDCSTSKTTRHGPAANYNVFPKHPDLAKNALGFHLETYNNASQVEQVLVFKGIPANAKDCSVGWDQGERITRTFIVKGGDALAGVRQLSGFPEGAVTYNSVQPFDNAEKDVGGADFTNWDDLAPQGHLTGGIDCAVTLYLKVALRNPDGNTKVFLGQDDTNGLHITYSC</sequence>
<organism evidence="2 3">
    <name type="scientific">Fusarium duplospermum</name>
    <dbReference type="NCBI Taxonomy" id="1325734"/>
    <lineage>
        <taxon>Eukaryota</taxon>
        <taxon>Fungi</taxon>
        <taxon>Dikarya</taxon>
        <taxon>Ascomycota</taxon>
        <taxon>Pezizomycotina</taxon>
        <taxon>Sordariomycetes</taxon>
        <taxon>Hypocreomycetidae</taxon>
        <taxon>Hypocreales</taxon>
        <taxon>Nectriaceae</taxon>
        <taxon>Fusarium</taxon>
        <taxon>Fusarium solani species complex</taxon>
    </lineage>
</organism>
<proteinExistence type="predicted"/>
<accession>A0A428PQN2</accession>
<feature type="signal peptide" evidence="1">
    <location>
        <begin position="1"/>
        <end position="20"/>
    </location>
</feature>
<evidence type="ECO:0000313" key="3">
    <source>
        <dbReference type="Proteomes" id="UP000288168"/>
    </source>
</evidence>
<dbReference type="EMBL" id="NKCI01000103">
    <property type="protein sequence ID" value="RSL55236.1"/>
    <property type="molecule type" value="Genomic_DNA"/>
</dbReference>
<name>A0A428PQN2_9HYPO</name>
<dbReference type="Proteomes" id="UP000288168">
    <property type="component" value="Unassembled WGS sequence"/>
</dbReference>
<keyword evidence="3" id="KW-1185">Reference proteome</keyword>